<evidence type="ECO:0000259" key="3">
    <source>
        <dbReference type="SMART" id="SM00568"/>
    </source>
</evidence>
<dbReference type="Pfam" id="PF02893">
    <property type="entry name" value="GRAM"/>
    <property type="match status" value="1"/>
</dbReference>
<dbReference type="RefSeq" id="XP_029970448.1">
    <property type="nucleotide sequence ID" value="XM_030114588.1"/>
</dbReference>
<feature type="region of interest" description="Disordered" evidence="1">
    <location>
        <begin position="197"/>
        <end position="230"/>
    </location>
</feature>
<dbReference type="Gene3D" id="2.30.29.30">
    <property type="entry name" value="Pleckstrin-homology domain (PH domain)/Phosphotyrosine-binding domain (PTB)"/>
    <property type="match status" value="1"/>
</dbReference>
<reference evidence="4" key="1">
    <citation type="submission" date="2019-06" db="EMBL/GenBank/DDBJ databases">
        <authorList>
            <consortium name="Wellcome Sanger Institute Data Sharing"/>
        </authorList>
    </citation>
    <scope>NUCLEOTIDE SEQUENCE [LARGE SCALE GENOMIC DNA]</scope>
</reference>
<feature type="transmembrane region" description="Helical" evidence="2">
    <location>
        <begin position="283"/>
        <end position="304"/>
    </location>
</feature>
<dbReference type="InParanoid" id="A0A672I576"/>
<dbReference type="InterPro" id="IPR052633">
    <property type="entry name" value="GRAM_domain_protein_2B"/>
</dbReference>
<gene>
    <name evidence="4" type="primary">LOC115405123</name>
</gene>
<dbReference type="GeneID" id="115405123"/>
<keyword evidence="2" id="KW-0472">Membrane</keyword>
<evidence type="ECO:0000256" key="2">
    <source>
        <dbReference type="SAM" id="Phobius"/>
    </source>
</evidence>
<sequence>MNVKHRRKLSLDSSMLSDGGGLLGVRKSSSLFNGRKTRVSQSLDDAHIEIQELKHSLNSSMPLREQPIAEGSLCQSNGPIRNHSFQKHNKSFHKLFSEIPEDEKLTHTFTCALQKEVLYHGRLFVSENHVCFHSSVLLKDTKVVIPHSSVREVTGHSSALSMLSIQTADGEKYSFVSLRGRQMCYKLLQRLCSHAQSWSPNSSPHVSSAENEADQMSSSSSIEDHDSSSGVIHISSEGSIGRNSTDQNSLTHEDHKGVSSWMWSFTERIKPSIIFSETDNLSIIFYVYLFLLVMLLLVSSYIGLRLITLEEQLNSLGSLIEFSSSHRPYQET</sequence>
<dbReference type="InterPro" id="IPR011993">
    <property type="entry name" value="PH-like_dom_sf"/>
</dbReference>
<protein>
    <submittedName>
        <fullName evidence="4">GRAM domain-containing protein 2B-like</fullName>
    </submittedName>
</protein>
<keyword evidence="5" id="KW-1185">Reference proteome</keyword>
<feature type="domain" description="GRAM" evidence="3">
    <location>
        <begin position="90"/>
        <end position="157"/>
    </location>
</feature>
<evidence type="ECO:0000256" key="1">
    <source>
        <dbReference type="SAM" id="MobiDB-lite"/>
    </source>
</evidence>
<dbReference type="Proteomes" id="UP000472267">
    <property type="component" value="Chromosome 18"/>
</dbReference>
<evidence type="ECO:0000313" key="4">
    <source>
        <dbReference type="Ensembl" id="ENSSFAP00005036339.1"/>
    </source>
</evidence>
<dbReference type="AlphaFoldDB" id="A0A672I576"/>
<dbReference type="Ensembl" id="ENSSFAT00005037697.1">
    <property type="protein sequence ID" value="ENSSFAP00005036339.1"/>
    <property type="gene ID" value="ENSSFAG00005018353.1"/>
</dbReference>
<evidence type="ECO:0000313" key="5">
    <source>
        <dbReference type="Proteomes" id="UP000472267"/>
    </source>
</evidence>
<dbReference type="OrthoDB" id="2162691at2759"/>
<keyword evidence="2" id="KW-1133">Transmembrane helix</keyword>
<reference evidence="4" key="3">
    <citation type="submission" date="2025-09" db="UniProtKB">
        <authorList>
            <consortium name="Ensembl"/>
        </authorList>
    </citation>
    <scope>IDENTIFICATION</scope>
</reference>
<dbReference type="PANTHER" id="PTHR46645">
    <property type="entry name" value="GRAM DOMAIN-CONTAINING PROTEIN 2B-RELATED"/>
    <property type="match status" value="1"/>
</dbReference>
<accession>A0A672I576</accession>
<proteinExistence type="predicted"/>
<reference evidence="4" key="2">
    <citation type="submission" date="2025-08" db="UniProtKB">
        <authorList>
            <consortium name="Ensembl"/>
        </authorList>
    </citation>
    <scope>IDENTIFICATION</scope>
</reference>
<name>A0A672I576_SALFA</name>
<dbReference type="OMA" id="WSSHHRE"/>
<dbReference type="SMART" id="SM00568">
    <property type="entry name" value="GRAM"/>
    <property type="match status" value="1"/>
</dbReference>
<dbReference type="InterPro" id="IPR004182">
    <property type="entry name" value="GRAM"/>
</dbReference>
<dbReference type="PANTHER" id="PTHR46645:SF1">
    <property type="entry name" value="GRAM DOMAIN-CONTAINING PROTEIN"/>
    <property type="match status" value="1"/>
</dbReference>
<organism evidence="4 5">
    <name type="scientific">Salarias fasciatus</name>
    <name type="common">Jewelled blenny</name>
    <name type="synonym">Blennius fasciatus</name>
    <dbReference type="NCBI Taxonomy" id="181472"/>
    <lineage>
        <taxon>Eukaryota</taxon>
        <taxon>Metazoa</taxon>
        <taxon>Chordata</taxon>
        <taxon>Craniata</taxon>
        <taxon>Vertebrata</taxon>
        <taxon>Euteleostomi</taxon>
        <taxon>Actinopterygii</taxon>
        <taxon>Neopterygii</taxon>
        <taxon>Teleostei</taxon>
        <taxon>Neoteleostei</taxon>
        <taxon>Acanthomorphata</taxon>
        <taxon>Ovalentaria</taxon>
        <taxon>Blenniimorphae</taxon>
        <taxon>Blenniiformes</taxon>
        <taxon>Blennioidei</taxon>
        <taxon>Blenniidae</taxon>
        <taxon>Salariinae</taxon>
        <taxon>Salarias</taxon>
    </lineage>
</organism>
<keyword evidence="2" id="KW-0812">Transmembrane</keyword>
<feature type="compositionally biased region" description="Low complexity" evidence="1">
    <location>
        <begin position="197"/>
        <end position="208"/>
    </location>
</feature>